<sequence length="81" mass="9122">MINIKVKCFSQVKYALGADELTFQLDENTTSVDLEKIIRKKAGKKLNNVSLRIAINKKYQKEEIVLQNGDEVVFIPPVQGG</sequence>
<reference evidence="1" key="1">
    <citation type="journal article" date="2014" name="ISME J.">
        <title>Genomic properties of Marine Group A bacteria indicate a role in the marine sulfur cycle.</title>
        <authorList>
            <person name="Wright J.J."/>
            <person name="Mewis K."/>
            <person name="Hanson N.W."/>
            <person name="Konwar K.M."/>
            <person name="Maas K.R."/>
            <person name="Hallam S.J."/>
        </authorList>
    </citation>
    <scope>NUCLEOTIDE SEQUENCE</scope>
</reference>
<proteinExistence type="predicted"/>
<dbReference type="Pfam" id="PF02597">
    <property type="entry name" value="ThiS"/>
    <property type="match status" value="1"/>
</dbReference>
<dbReference type="Gene3D" id="3.10.20.30">
    <property type="match status" value="1"/>
</dbReference>
<accession>S4W4G7</accession>
<protein>
    <submittedName>
        <fullName evidence="1">Uncharacterized protein</fullName>
    </submittedName>
</protein>
<dbReference type="CDD" id="cd00754">
    <property type="entry name" value="Ubl_MoaD"/>
    <property type="match status" value="1"/>
</dbReference>
<name>S4W4G7_9BACT</name>
<dbReference type="InterPro" id="IPR016155">
    <property type="entry name" value="Mopterin_synth/thiamin_S_b"/>
</dbReference>
<dbReference type="AlphaFoldDB" id="S4W4G7"/>
<evidence type="ECO:0000313" key="1">
    <source>
        <dbReference type="EMBL" id="AGO87982.1"/>
    </source>
</evidence>
<dbReference type="InterPro" id="IPR012675">
    <property type="entry name" value="Beta-grasp_dom_sf"/>
</dbReference>
<dbReference type="InterPro" id="IPR003749">
    <property type="entry name" value="ThiS/MoaD-like"/>
</dbReference>
<organism evidence="1">
    <name type="scientific">uncultured bacterium FPPP_13C3</name>
    <dbReference type="NCBI Taxonomy" id="1343845"/>
    <lineage>
        <taxon>Bacteria</taxon>
        <taxon>environmental samples</taxon>
    </lineage>
</organism>
<dbReference type="EMBL" id="KF170421">
    <property type="protein sequence ID" value="AGO87982.1"/>
    <property type="molecule type" value="Genomic_DNA"/>
</dbReference>
<dbReference type="SUPFAM" id="SSF54285">
    <property type="entry name" value="MoaD/ThiS"/>
    <property type="match status" value="1"/>
</dbReference>